<protein>
    <submittedName>
        <fullName evidence="1">Uncharacterized protein</fullName>
    </submittedName>
</protein>
<proteinExistence type="predicted"/>
<comment type="caution">
    <text evidence="1">The sequence shown here is derived from an EMBL/GenBank/DDBJ whole genome shotgun (WGS) entry which is preliminary data.</text>
</comment>
<dbReference type="ExpressionAtlas" id="A0A178V1U8">
    <property type="expression patterns" value="baseline and differential"/>
</dbReference>
<organism evidence="1 2">
    <name type="scientific">Arabidopsis thaliana</name>
    <name type="common">Mouse-ear cress</name>
    <dbReference type="NCBI Taxonomy" id="3702"/>
    <lineage>
        <taxon>Eukaryota</taxon>
        <taxon>Viridiplantae</taxon>
        <taxon>Streptophyta</taxon>
        <taxon>Embryophyta</taxon>
        <taxon>Tracheophyta</taxon>
        <taxon>Spermatophyta</taxon>
        <taxon>Magnoliopsida</taxon>
        <taxon>eudicotyledons</taxon>
        <taxon>Gunneridae</taxon>
        <taxon>Pentapetalae</taxon>
        <taxon>rosids</taxon>
        <taxon>malvids</taxon>
        <taxon>Brassicales</taxon>
        <taxon>Brassicaceae</taxon>
        <taxon>Camelineae</taxon>
        <taxon>Arabidopsis</taxon>
    </lineage>
</organism>
<sequence length="199" mass="22974">MVMETWLRTRTSFVDKRLILHSRLKPWGSISGLEPLVHTWIDFEGLVEDTDPSQLPMELQEEYILDHQDQHFSMEQQQNKIIGQATHLSSQLPVMMNQAIDERHCCQPYHQNNDLSVVPMETQQQHNVVGNLASQQQLEEQNNVPVMTMNQTTEQQQPCETATTHNELFQEMDPEIASLLLVQNTTEEDAKFMASLGNF</sequence>
<accession>A0A178V1U8</accession>
<name>A0A178V1U8_ARATH</name>
<gene>
    <name evidence="1" type="ordered locus">AXX17_At4g02180</name>
</gene>
<dbReference type="EMBL" id="LUHQ01000004">
    <property type="protein sequence ID" value="OAO99597.1"/>
    <property type="molecule type" value="Genomic_DNA"/>
</dbReference>
<dbReference type="AlphaFoldDB" id="A0A178V1U8"/>
<reference evidence="2" key="1">
    <citation type="journal article" date="2016" name="Proc. Natl. Acad. Sci. U.S.A.">
        <title>Chromosome-level assembly of Arabidopsis thaliana Ler reveals the extent of translocation and inversion polymorphisms.</title>
        <authorList>
            <person name="Zapata L."/>
            <person name="Ding J."/>
            <person name="Willing E.M."/>
            <person name="Hartwig B."/>
            <person name="Bezdan D."/>
            <person name="Jiao W.B."/>
            <person name="Patel V."/>
            <person name="Velikkakam James G."/>
            <person name="Koornneef M."/>
            <person name="Ossowski S."/>
            <person name="Schneeberger K."/>
        </authorList>
    </citation>
    <scope>NUCLEOTIDE SEQUENCE [LARGE SCALE GENOMIC DNA]</scope>
    <source>
        <strain evidence="2">cv. Landsberg erecta</strain>
    </source>
</reference>
<dbReference type="Proteomes" id="UP000078284">
    <property type="component" value="Chromosome 4"/>
</dbReference>
<evidence type="ECO:0000313" key="1">
    <source>
        <dbReference type="EMBL" id="OAO99597.1"/>
    </source>
</evidence>
<evidence type="ECO:0000313" key="2">
    <source>
        <dbReference type="Proteomes" id="UP000078284"/>
    </source>
</evidence>